<organism evidence="7 8">
    <name type="scientific">Silurus asotus</name>
    <name type="common">Amur catfish</name>
    <name type="synonym">Parasilurus asotus</name>
    <dbReference type="NCBI Taxonomy" id="30991"/>
    <lineage>
        <taxon>Eukaryota</taxon>
        <taxon>Metazoa</taxon>
        <taxon>Chordata</taxon>
        <taxon>Craniata</taxon>
        <taxon>Vertebrata</taxon>
        <taxon>Euteleostomi</taxon>
        <taxon>Actinopterygii</taxon>
        <taxon>Neopterygii</taxon>
        <taxon>Teleostei</taxon>
        <taxon>Ostariophysi</taxon>
        <taxon>Siluriformes</taxon>
        <taxon>Siluridae</taxon>
        <taxon>Silurus</taxon>
    </lineage>
</organism>
<feature type="zinc finger region" description="C3H1-type" evidence="3">
    <location>
        <begin position="525"/>
        <end position="552"/>
    </location>
</feature>
<dbReference type="InterPro" id="IPR000504">
    <property type="entry name" value="RRM_dom"/>
</dbReference>
<feature type="compositionally biased region" description="Basic residues" evidence="4">
    <location>
        <begin position="81"/>
        <end position="92"/>
    </location>
</feature>
<evidence type="ECO:0000259" key="6">
    <source>
        <dbReference type="PROSITE" id="PS50103"/>
    </source>
</evidence>
<dbReference type="InterPro" id="IPR000571">
    <property type="entry name" value="Znf_CCCH"/>
</dbReference>
<evidence type="ECO:0000313" key="8">
    <source>
        <dbReference type="Proteomes" id="UP001205998"/>
    </source>
</evidence>
<feature type="region of interest" description="Disordered" evidence="4">
    <location>
        <begin position="188"/>
        <end position="232"/>
    </location>
</feature>
<feature type="non-terminal residue" evidence="7">
    <location>
        <position position="562"/>
    </location>
</feature>
<dbReference type="CDD" id="cd00590">
    <property type="entry name" value="RRM_SF"/>
    <property type="match status" value="1"/>
</dbReference>
<keyword evidence="3" id="KW-0863">Zinc-finger</keyword>
<dbReference type="PROSITE" id="PS50102">
    <property type="entry name" value="RRM"/>
    <property type="match status" value="1"/>
</dbReference>
<feature type="region of interest" description="Disordered" evidence="4">
    <location>
        <begin position="68"/>
        <end position="161"/>
    </location>
</feature>
<dbReference type="GO" id="GO:0003723">
    <property type="term" value="F:RNA binding"/>
    <property type="evidence" value="ECO:0007669"/>
    <property type="project" value="UniProtKB-UniRule"/>
</dbReference>
<evidence type="ECO:0000256" key="3">
    <source>
        <dbReference type="PROSITE-ProRule" id="PRU00723"/>
    </source>
</evidence>
<feature type="compositionally biased region" description="Basic and acidic residues" evidence="4">
    <location>
        <begin position="68"/>
        <end position="80"/>
    </location>
</feature>
<dbReference type="InterPro" id="IPR019734">
    <property type="entry name" value="TPR_rpt"/>
</dbReference>
<feature type="compositionally biased region" description="Acidic residues" evidence="4">
    <location>
        <begin position="9"/>
        <end position="19"/>
    </location>
</feature>
<protein>
    <submittedName>
        <fullName evidence="7">Uncharacterized protein</fullName>
    </submittedName>
</protein>
<keyword evidence="1" id="KW-0694">RNA-binding</keyword>
<feature type="repeat" description="TPR" evidence="2">
    <location>
        <begin position="238"/>
        <end position="271"/>
    </location>
</feature>
<dbReference type="SUPFAM" id="SSF54928">
    <property type="entry name" value="RNA-binding domain, RBD"/>
    <property type="match status" value="1"/>
</dbReference>
<keyword evidence="3" id="KW-0479">Metal-binding</keyword>
<dbReference type="GO" id="GO:0008270">
    <property type="term" value="F:zinc ion binding"/>
    <property type="evidence" value="ECO:0007669"/>
    <property type="project" value="UniProtKB-KW"/>
</dbReference>
<dbReference type="EMBL" id="MU596817">
    <property type="protein sequence ID" value="KAI5606797.1"/>
    <property type="molecule type" value="Genomic_DNA"/>
</dbReference>
<gene>
    <name evidence="7" type="ORF">C0J50_7351</name>
</gene>
<dbReference type="Pfam" id="PF13181">
    <property type="entry name" value="TPR_8"/>
    <property type="match status" value="1"/>
</dbReference>
<evidence type="ECO:0000313" key="7">
    <source>
        <dbReference type="EMBL" id="KAI5606797.1"/>
    </source>
</evidence>
<reference evidence="7" key="1">
    <citation type="submission" date="2018-07" db="EMBL/GenBank/DDBJ databases">
        <title>Comparative genomics of catfishes provides insights into carnivory and benthic adaptation.</title>
        <authorList>
            <person name="Zhang Y."/>
            <person name="Wang D."/>
            <person name="Peng Z."/>
            <person name="Zheng S."/>
            <person name="Shao F."/>
            <person name="Tao W."/>
        </authorList>
    </citation>
    <scope>NUCLEOTIDE SEQUENCE</scope>
    <source>
        <strain evidence="7">Chongqing</strain>
    </source>
</reference>
<feature type="region of interest" description="Disordered" evidence="4">
    <location>
        <begin position="1"/>
        <end position="22"/>
    </location>
</feature>
<dbReference type="InterPro" id="IPR035979">
    <property type="entry name" value="RBD_domain_sf"/>
</dbReference>
<dbReference type="InterPro" id="IPR012677">
    <property type="entry name" value="Nucleotide-bd_a/b_plait_sf"/>
</dbReference>
<dbReference type="InterPro" id="IPR011990">
    <property type="entry name" value="TPR-like_helical_dom_sf"/>
</dbReference>
<evidence type="ECO:0000256" key="2">
    <source>
        <dbReference type="PROSITE-ProRule" id="PRU00339"/>
    </source>
</evidence>
<keyword evidence="3" id="KW-0862">Zinc</keyword>
<dbReference type="PANTHER" id="PTHR47678:SF1">
    <property type="entry name" value="TETRATRICOPEPTIDE REPEAT PROTEIN 31"/>
    <property type="match status" value="1"/>
</dbReference>
<keyword evidence="2" id="KW-0802">TPR repeat</keyword>
<feature type="compositionally biased region" description="Basic and acidic residues" evidence="4">
    <location>
        <begin position="188"/>
        <end position="203"/>
    </location>
</feature>
<dbReference type="Gene3D" id="3.30.70.330">
    <property type="match status" value="1"/>
</dbReference>
<evidence type="ECO:0000256" key="4">
    <source>
        <dbReference type="SAM" id="MobiDB-lite"/>
    </source>
</evidence>
<dbReference type="SMART" id="SM00028">
    <property type="entry name" value="TPR"/>
    <property type="match status" value="3"/>
</dbReference>
<comment type="caution">
    <text evidence="7">The sequence shown here is derived from an EMBL/GenBank/DDBJ whole genome shotgun (WGS) entry which is preliminary data.</text>
</comment>
<feature type="compositionally biased region" description="Basic and acidic residues" evidence="4">
    <location>
        <begin position="93"/>
        <end position="103"/>
    </location>
</feature>
<dbReference type="AlphaFoldDB" id="A0AAD4ZZ17"/>
<dbReference type="Proteomes" id="UP001205998">
    <property type="component" value="Unassembled WGS sequence"/>
</dbReference>
<dbReference type="SUPFAM" id="SSF48452">
    <property type="entry name" value="TPR-like"/>
    <property type="match status" value="1"/>
</dbReference>
<dbReference type="PROSITE" id="PS50103">
    <property type="entry name" value="ZF_C3H1"/>
    <property type="match status" value="1"/>
</dbReference>
<dbReference type="PROSITE" id="PS50005">
    <property type="entry name" value="TPR"/>
    <property type="match status" value="1"/>
</dbReference>
<dbReference type="Pfam" id="PF00076">
    <property type="entry name" value="RRM_1"/>
    <property type="match status" value="1"/>
</dbReference>
<accession>A0AAD4ZZ17</accession>
<name>A0AAD4ZZ17_SILAS</name>
<dbReference type="PANTHER" id="PTHR47678">
    <property type="entry name" value="TETRATRICOPEPTIDE REPEAT PROTEIN 31"/>
    <property type="match status" value="1"/>
</dbReference>
<dbReference type="Gene3D" id="1.25.40.10">
    <property type="entry name" value="Tetratricopeptide repeat domain"/>
    <property type="match status" value="1"/>
</dbReference>
<sequence length="562" mass="63223">DYSDHYVDLTDDDDDDDDDVYSRQNNGYCGFAENFLDKRVSKQLSAIPHYKTVKRITPEEAAKNAKELVAEEEKLKEKAEKKKKKKLRQRERRRLEKLEKENGNKGGAKQHAAAVPDKSQPTESENKEKTNHGVPPDPGPKCSSIATESSDSCNEDDGDDNESIIDELELDMSSCFVNNAAAIAKRKLEQKTKSDRKDKKAENVKIPGTTQKSTTEPLIKNVDEKASEEPVKDNVTKSMELAVYGNKYAQIGDLDMAVKFFTDAIKHNPQEVKLFGNRSFCYEKMQQYEKALIDADIALSLDPTWIKGLYRKGKALVGLKRYYEAGLTYKKVLKIDSSCTDAAQELMRVQIMQLMDMGYTREQSSNALIIHGTVEKALEALSGLHGNLAGSRVHVRELSYSPERNPQPVKVPLRTVPQNPPKVSTAVPATTELFPIWVGDLVPALSETKLYELFSNFGTVHSVKLLSIKRCAFINYTNKEDCENAIKKMNGFCIAGTCLVVRYPDRIHTHLGVSKAATTDTGKVNKFPDECFFWRTTGCIKNNRCSYRHVPEHKGIDRPKVK</sequence>
<proteinExistence type="predicted"/>
<feature type="compositionally biased region" description="Basic and acidic residues" evidence="4">
    <location>
        <begin position="221"/>
        <end position="232"/>
    </location>
</feature>
<dbReference type="Gene3D" id="1.10.8.10">
    <property type="entry name" value="DNA helicase RuvA subunit, C-terminal domain"/>
    <property type="match status" value="1"/>
</dbReference>
<evidence type="ECO:0000259" key="5">
    <source>
        <dbReference type="PROSITE" id="PS50102"/>
    </source>
</evidence>
<evidence type="ECO:0000256" key="1">
    <source>
        <dbReference type="PROSITE-ProRule" id="PRU00176"/>
    </source>
</evidence>
<feature type="domain" description="RRM" evidence="5">
    <location>
        <begin position="434"/>
        <end position="506"/>
    </location>
</feature>
<feature type="non-terminal residue" evidence="7">
    <location>
        <position position="1"/>
    </location>
</feature>
<dbReference type="SMART" id="SM00360">
    <property type="entry name" value="RRM"/>
    <property type="match status" value="1"/>
</dbReference>
<feature type="domain" description="C3H1-type" evidence="6">
    <location>
        <begin position="525"/>
        <end position="552"/>
    </location>
</feature>
<keyword evidence="8" id="KW-1185">Reference proteome</keyword>